<evidence type="ECO:0000256" key="5">
    <source>
        <dbReference type="ARBA" id="ARBA00022801"/>
    </source>
</evidence>
<dbReference type="RefSeq" id="WP_186077231.1">
    <property type="nucleotide sequence ID" value="NZ_CAJEWB010000010.1"/>
</dbReference>
<keyword evidence="7" id="KW-0224">Dipeptidase</keyword>
<keyword evidence="4" id="KW-0479">Metal-binding</keyword>
<dbReference type="InterPro" id="IPR050072">
    <property type="entry name" value="Peptidase_M20A"/>
</dbReference>
<protein>
    <submittedName>
        <fullName evidence="10">Dipeptidase</fullName>
    </submittedName>
</protein>
<evidence type="ECO:0000256" key="2">
    <source>
        <dbReference type="ARBA" id="ARBA00006247"/>
    </source>
</evidence>
<evidence type="ECO:0000256" key="6">
    <source>
        <dbReference type="ARBA" id="ARBA00022833"/>
    </source>
</evidence>
<dbReference type="EMBL" id="CAJEWB010000010">
    <property type="protein sequence ID" value="CAD2074961.1"/>
    <property type="molecule type" value="Genomic_DNA"/>
</dbReference>
<dbReference type="InterPro" id="IPR002933">
    <property type="entry name" value="Peptidase_M20"/>
</dbReference>
<proteinExistence type="inferred from homology"/>
<evidence type="ECO:0000256" key="4">
    <source>
        <dbReference type="ARBA" id="ARBA00022723"/>
    </source>
</evidence>
<evidence type="ECO:0000256" key="3">
    <source>
        <dbReference type="ARBA" id="ARBA00022670"/>
    </source>
</evidence>
<sequence length="470" mass="52562">MDFRSIVKEYEPKIMEDLFGLLSIDSVRTEGTKDAPVGQGPKDALLYMLSLGERDGMVTKIVDNLAGHIELGEGKDLFGILGHVDVVPAGSGWDTDPFTPEVKDGYIIARGVQDDKGPTIAAYYAMKILKDLDLELNQRVRLIIGTDEESDWECTKVYFKNEEMPGAGFAPDAEFPLIYGEKGMTTFDLVFKSDIEPIGDHVLISIDSGERYNMVPESAQAVLKSTHVEDIVNTFKNYLNNTGEKGDFEVKDNEVSITMYGKSAHGSTPREGVNAAMLLNNFLKTITIDDRALKFIAFGDHFIVDNYDGKQFGINYTHNEMGESSVNTGVVKYAYDGESYYGVNLRYPVGLDFKAALEGFKKKLDIHHFEVENLTHMVPHYVDKNDPLVKTLLASYRKYTDDDTEPFTIGGGTYARVMERGVAFGAMFKDSLDTMHQKNERMKVEELLLATTIYLEALFRILVRGGNNED</sequence>
<evidence type="ECO:0000256" key="8">
    <source>
        <dbReference type="ARBA" id="ARBA00023049"/>
    </source>
</evidence>
<gene>
    <name evidence="10" type="ORF">JEOPIN946_00884</name>
</gene>
<dbReference type="AlphaFoldDB" id="A0A6V7RDG3"/>
<dbReference type="GO" id="GO:0008237">
    <property type="term" value="F:metallopeptidase activity"/>
    <property type="evidence" value="ECO:0007669"/>
    <property type="project" value="UniProtKB-KW"/>
</dbReference>
<dbReference type="Pfam" id="PF07687">
    <property type="entry name" value="M20_dimer"/>
    <property type="match status" value="1"/>
</dbReference>
<evidence type="ECO:0000313" key="10">
    <source>
        <dbReference type="EMBL" id="CAD2074961.1"/>
    </source>
</evidence>
<dbReference type="InterPro" id="IPR036264">
    <property type="entry name" value="Bact_exopeptidase_dim_dom"/>
</dbReference>
<dbReference type="GO" id="GO:0006508">
    <property type="term" value="P:proteolysis"/>
    <property type="evidence" value="ECO:0007669"/>
    <property type="project" value="UniProtKB-KW"/>
</dbReference>
<dbReference type="Pfam" id="PF01546">
    <property type="entry name" value="Peptidase_M20"/>
    <property type="match status" value="1"/>
</dbReference>
<comment type="caution">
    <text evidence="10">The sequence shown here is derived from an EMBL/GenBank/DDBJ whole genome shotgun (WGS) entry which is preliminary data.</text>
</comment>
<accession>A0A6V7RDG3</accession>
<dbReference type="GO" id="GO:0008270">
    <property type="term" value="F:zinc ion binding"/>
    <property type="evidence" value="ECO:0007669"/>
    <property type="project" value="InterPro"/>
</dbReference>
<dbReference type="InterPro" id="IPR010964">
    <property type="entry name" value="M20A_pepV-rel"/>
</dbReference>
<dbReference type="NCBIfam" id="TIGR01887">
    <property type="entry name" value="dipeptidaselike"/>
    <property type="match status" value="1"/>
</dbReference>
<evidence type="ECO:0000256" key="7">
    <source>
        <dbReference type="ARBA" id="ARBA00022997"/>
    </source>
</evidence>
<keyword evidence="8" id="KW-0482">Metalloprotease</keyword>
<dbReference type="GO" id="GO:0008777">
    <property type="term" value="F:acetylornithine deacetylase activity"/>
    <property type="evidence" value="ECO:0007669"/>
    <property type="project" value="TreeGrafter"/>
</dbReference>
<dbReference type="Gene3D" id="3.40.630.10">
    <property type="entry name" value="Zn peptidases"/>
    <property type="match status" value="1"/>
</dbReference>
<dbReference type="PANTHER" id="PTHR43808">
    <property type="entry name" value="ACETYLORNITHINE DEACETYLASE"/>
    <property type="match status" value="1"/>
</dbReference>
<keyword evidence="6" id="KW-0862">Zinc</keyword>
<dbReference type="GO" id="GO:0016805">
    <property type="term" value="F:dipeptidase activity"/>
    <property type="evidence" value="ECO:0007669"/>
    <property type="project" value="UniProtKB-KW"/>
</dbReference>
<evidence type="ECO:0000313" key="11">
    <source>
        <dbReference type="Proteomes" id="UP000588186"/>
    </source>
</evidence>
<dbReference type="PANTHER" id="PTHR43808:SF31">
    <property type="entry name" value="N-ACETYL-L-CITRULLINE DEACETYLASE"/>
    <property type="match status" value="1"/>
</dbReference>
<keyword evidence="3" id="KW-0645">Protease</keyword>
<dbReference type="NCBIfam" id="NF005591">
    <property type="entry name" value="PRK07318.1"/>
    <property type="match status" value="1"/>
</dbReference>
<keyword evidence="11" id="KW-1185">Reference proteome</keyword>
<dbReference type="Gene3D" id="3.30.70.360">
    <property type="match status" value="2"/>
</dbReference>
<name>A0A6V7RDG3_9BACL</name>
<feature type="domain" description="Peptidase M20 dimerisation" evidence="9">
    <location>
        <begin position="255"/>
        <end position="365"/>
    </location>
</feature>
<dbReference type="CDD" id="cd03888">
    <property type="entry name" value="M20_PepV"/>
    <property type="match status" value="1"/>
</dbReference>
<reference evidence="10 11" key="1">
    <citation type="submission" date="2020-07" db="EMBL/GenBank/DDBJ databases">
        <authorList>
            <person name="Criscuolo A."/>
        </authorList>
    </citation>
    <scope>NUCLEOTIDE SEQUENCE [LARGE SCALE GENOMIC DNA]</scope>
    <source>
        <strain evidence="10">CIP107946</strain>
    </source>
</reference>
<dbReference type="InterPro" id="IPR011650">
    <property type="entry name" value="Peptidase_M20_dimer"/>
</dbReference>
<dbReference type="GO" id="GO:0006526">
    <property type="term" value="P:L-arginine biosynthetic process"/>
    <property type="evidence" value="ECO:0007669"/>
    <property type="project" value="TreeGrafter"/>
</dbReference>
<evidence type="ECO:0000256" key="1">
    <source>
        <dbReference type="ARBA" id="ARBA00001947"/>
    </source>
</evidence>
<organism evidence="10 11">
    <name type="scientific">Phocicoccus pinnipedialis</name>
    <dbReference type="NCBI Taxonomy" id="110845"/>
    <lineage>
        <taxon>Bacteria</taxon>
        <taxon>Bacillati</taxon>
        <taxon>Bacillota</taxon>
        <taxon>Bacilli</taxon>
        <taxon>Bacillales</taxon>
        <taxon>Salinicoccaceae</taxon>
        <taxon>Phocicoccus</taxon>
    </lineage>
</organism>
<dbReference type="Proteomes" id="UP000588186">
    <property type="component" value="Unassembled WGS sequence"/>
</dbReference>
<dbReference type="SUPFAM" id="SSF53187">
    <property type="entry name" value="Zn-dependent exopeptidases"/>
    <property type="match status" value="1"/>
</dbReference>
<keyword evidence="5" id="KW-0378">Hydrolase</keyword>
<comment type="cofactor">
    <cofactor evidence="1">
        <name>Zn(2+)</name>
        <dbReference type="ChEBI" id="CHEBI:29105"/>
    </cofactor>
</comment>
<dbReference type="SUPFAM" id="SSF55031">
    <property type="entry name" value="Bacterial exopeptidase dimerisation domain"/>
    <property type="match status" value="1"/>
</dbReference>
<comment type="similarity">
    <text evidence="2">Belongs to the peptidase M20A family.</text>
</comment>
<evidence type="ECO:0000259" key="9">
    <source>
        <dbReference type="Pfam" id="PF07687"/>
    </source>
</evidence>